<dbReference type="AlphaFoldDB" id="A0A1I0JZQ2"/>
<dbReference type="InterPro" id="IPR007387">
    <property type="entry name" value="TRAP_DctQ"/>
</dbReference>
<accession>A0A1I0JZQ2</accession>
<keyword evidence="12" id="KW-1185">Reference proteome</keyword>
<reference evidence="12" key="1">
    <citation type="submission" date="2016-10" db="EMBL/GenBank/DDBJ databases">
        <authorList>
            <person name="Varghese N."/>
            <person name="Submissions S."/>
        </authorList>
    </citation>
    <scope>NUCLEOTIDE SEQUENCE [LARGE SCALE GENOMIC DNA]</scope>
    <source>
        <strain evidence="12">NLAE-zl-G277</strain>
    </source>
</reference>
<dbReference type="STRING" id="460384.SAMN05216313_13824"/>
<dbReference type="InterPro" id="IPR055348">
    <property type="entry name" value="DctQ"/>
</dbReference>
<keyword evidence="6 9" id="KW-1133">Transmembrane helix</keyword>
<dbReference type="PANTHER" id="PTHR35011:SF2">
    <property type="entry name" value="2,3-DIKETO-L-GULONATE TRAP TRANSPORTER SMALL PERMEASE PROTEIN YIAM"/>
    <property type="match status" value="1"/>
</dbReference>
<feature type="domain" description="Tripartite ATP-independent periplasmic transporters DctQ component" evidence="10">
    <location>
        <begin position="45"/>
        <end position="173"/>
    </location>
</feature>
<evidence type="ECO:0000313" key="11">
    <source>
        <dbReference type="EMBL" id="SEU15632.1"/>
    </source>
</evidence>
<protein>
    <submittedName>
        <fullName evidence="11">TRAP-type C4-dicarboxylate transport system, small permease component</fullName>
    </submittedName>
</protein>
<dbReference type="PANTHER" id="PTHR35011">
    <property type="entry name" value="2,3-DIKETO-L-GULONATE TRAP TRANSPORTER SMALL PERMEASE PROTEIN YIAM"/>
    <property type="match status" value="1"/>
</dbReference>
<dbReference type="RefSeq" id="WP_092370299.1">
    <property type="nucleotide sequence ID" value="NZ_CABJCG010000008.1"/>
</dbReference>
<dbReference type="GO" id="GO:0005886">
    <property type="term" value="C:plasma membrane"/>
    <property type="evidence" value="ECO:0007669"/>
    <property type="project" value="UniProtKB-SubCell"/>
</dbReference>
<evidence type="ECO:0000256" key="1">
    <source>
        <dbReference type="ARBA" id="ARBA00004429"/>
    </source>
</evidence>
<comment type="similarity">
    <text evidence="8">Belongs to the TRAP transporter small permease family.</text>
</comment>
<dbReference type="GO" id="GO:0015740">
    <property type="term" value="P:C4-dicarboxylate transport"/>
    <property type="evidence" value="ECO:0007669"/>
    <property type="project" value="TreeGrafter"/>
</dbReference>
<feature type="transmembrane region" description="Helical" evidence="9">
    <location>
        <begin position="149"/>
        <end position="170"/>
    </location>
</feature>
<dbReference type="GeneID" id="93278726"/>
<dbReference type="Pfam" id="PF04290">
    <property type="entry name" value="DctQ"/>
    <property type="match status" value="1"/>
</dbReference>
<dbReference type="GO" id="GO:0022857">
    <property type="term" value="F:transmembrane transporter activity"/>
    <property type="evidence" value="ECO:0007669"/>
    <property type="project" value="TreeGrafter"/>
</dbReference>
<keyword evidence="5 9" id="KW-0812">Transmembrane</keyword>
<evidence type="ECO:0000313" key="12">
    <source>
        <dbReference type="Proteomes" id="UP000198508"/>
    </source>
</evidence>
<evidence type="ECO:0000256" key="7">
    <source>
        <dbReference type="ARBA" id="ARBA00023136"/>
    </source>
</evidence>
<evidence type="ECO:0000256" key="9">
    <source>
        <dbReference type="SAM" id="Phobius"/>
    </source>
</evidence>
<keyword evidence="2" id="KW-0813">Transport</keyword>
<dbReference type="EMBL" id="FOIM01000038">
    <property type="protein sequence ID" value="SEU15632.1"/>
    <property type="molecule type" value="Genomic_DNA"/>
</dbReference>
<keyword evidence="3" id="KW-1003">Cell membrane</keyword>
<comment type="subcellular location">
    <subcellularLocation>
        <location evidence="1">Cell inner membrane</location>
        <topology evidence="1">Multi-pass membrane protein</topology>
    </subcellularLocation>
</comment>
<evidence type="ECO:0000256" key="8">
    <source>
        <dbReference type="ARBA" id="ARBA00038436"/>
    </source>
</evidence>
<proteinExistence type="inferred from homology"/>
<dbReference type="Proteomes" id="UP000198508">
    <property type="component" value="Unassembled WGS sequence"/>
</dbReference>
<evidence type="ECO:0000256" key="3">
    <source>
        <dbReference type="ARBA" id="ARBA00022475"/>
    </source>
</evidence>
<evidence type="ECO:0000256" key="5">
    <source>
        <dbReference type="ARBA" id="ARBA00022692"/>
    </source>
</evidence>
<gene>
    <name evidence="11" type="ORF">SAMN05216313_13824</name>
</gene>
<feature type="transmembrane region" description="Helical" evidence="9">
    <location>
        <begin position="71"/>
        <end position="87"/>
    </location>
</feature>
<feature type="transmembrane region" description="Helical" evidence="9">
    <location>
        <begin position="31"/>
        <end position="59"/>
    </location>
</feature>
<feature type="transmembrane region" description="Helical" evidence="9">
    <location>
        <begin position="108"/>
        <end position="129"/>
    </location>
</feature>
<organism evidence="11 12">
    <name type="scientific">Enterocloster lavalensis</name>
    <dbReference type="NCBI Taxonomy" id="460384"/>
    <lineage>
        <taxon>Bacteria</taxon>
        <taxon>Bacillati</taxon>
        <taxon>Bacillota</taxon>
        <taxon>Clostridia</taxon>
        <taxon>Lachnospirales</taxon>
        <taxon>Lachnospiraceae</taxon>
        <taxon>Enterocloster</taxon>
    </lineage>
</organism>
<keyword evidence="7 9" id="KW-0472">Membrane</keyword>
<evidence type="ECO:0000256" key="6">
    <source>
        <dbReference type="ARBA" id="ARBA00022989"/>
    </source>
</evidence>
<evidence type="ECO:0000256" key="2">
    <source>
        <dbReference type="ARBA" id="ARBA00022448"/>
    </source>
</evidence>
<evidence type="ECO:0000259" key="10">
    <source>
        <dbReference type="Pfam" id="PF04290"/>
    </source>
</evidence>
<name>A0A1I0JZQ2_9FIRM</name>
<keyword evidence="4" id="KW-0997">Cell inner membrane</keyword>
<sequence>MRLRIIYGCPSSIRKGLITIEKLKKAGEKLFNLYFGIGVVAMGLLAVLVVFAVIARYFFSHSWKELAEFNTTLFAFTTFWGMGINVIKNEHVMIDILYDGVKPAIKRWLAVLNYVIVMIVDLVFTWQGFKYVAVAGKQISQGMEIPMKYMYGIMPVCGIICALCIAVKIVEFITADVSYFEPKNKALTKDEAAA</sequence>
<evidence type="ECO:0000256" key="4">
    <source>
        <dbReference type="ARBA" id="ARBA00022519"/>
    </source>
</evidence>